<dbReference type="GO" id="GO:0016740">
    <property type="term" value="F:transferase activity"/>
    <property type="evidence" value="ECO:0007669"/>
    <property type="project" value="UniProtKB-ARBA"/>
</dbReference>
<sequence>MLSNQEYISSQQWLVFSEQDNPSKRDPNSALSYQDSFIRWVPALNDDARKPYGVVHFYPFDYPIILLGAKDTRLPELGNANNYLVDLGYTLVQRPHGGLAVVNDPGVINFGLVSDNRHFDLSIDHAYEQMVALVAQSLEPFGVKVESYEIPDSYCPGKYDLVVNGQKIGGIAQRRFKSGVTTAAYLSVNGDQQARAELLQAYYRTGEAGSDYPLINPNSMTTIEAVIGEPIQVDAYQKLLISTMEKYGSLTQGDYEDPALKALYEKAFDKTTARSEKIQPNQLP</sequence>
<dbReference type="InterPro" id="IPR045864">
    <property type="entry name" value="aa-tRNA-synth_II/BPL/LPL"/>
</dbReference>
<dbReference type="Gene3D" id="3.30.930.10">
    <property type="entry name" value="Bira Bifunctional Protein, Domain 2"/>
    <property type="match status" value="1"/>
</dbReference>
<organism evidence="2 3">
    <name type="scientific">Ruoffia tabacinasalis</name>
    <dbReference type="NCBI Taxonomy" id="87458"/>
    <lineage>
        <taxon>Bacteria</taxon>
        <taxon>Bacillati</taxon>
        <taxon>Bacillota</taxon>
        <taxon>Bacilli</taxon>
        <taxon>Lactobacillales</taxon>
        <taxon>Aerococcaceae</taxon>
        <taxon>Ruoffia</taxon>
    </lineage>
</organism>
<dbReference type="SUPFAM" id="SSF55681">
    <property type="entry name" value="Class II aaRS and biotin synthetases"/>
    <property type="match status" value="1"/>
</dbReference>
<dbReference type="OrthoDB" id="2080934at2"/>
<dbReference type="GO" id="GO:0140096">
    <property type="term" value="F:catalytic activity, acting on a protein"/>
    <property type="evidence" value="ECO:0007669"/>
    <property type="project" value="UniProtKB-ARBA"/>
</dbReference>
<dbReference type="PANTHER" id="PTHR43679">
    <property type="entry name" value="OCTANOYLTRANSFERASE LIPM-RELATED"/>
    <property type="match status" value="1"/>
</dbReference>
<evidence type="ECO:0000313" key="2">
    <source>
        <dbReference type="EMBL" id="TLQ41457.1"/>
    </source>
</evidence>
<name>A0A5R9DXG5_9LACT</name>
<comment type="caution">
    <text evidence="2">The sequence shown here is derived from an EMBL/GenBank/DDBJ whole genome shotgun (WGS) entry which is preliminary data.</text>
</comment>
<reference evidence="2 3" key="1">
    <citation type="submission" date="2019-05" db="EMBL/GenBank/DDBJ databases">
        <title>The metagenome of a microbial culture collection derived from dairy environment covers the genomic content of the human microbiome.</title>
        <authorList>
            <person name="Roder T."/>
            <person name="Wuthrich D."/>
            <person name="Sattari Z."/>
            <person name="Von Ah U."/>
            <person name="Bar C."/>
            <person name="Ronchi F."/>
            <person name="Macpherson A.J."/>
            <person name="Ganal-Vonarburg S.C."/>
            <person name="Bruggmann R."/>
            <person name="Vergeres G."/>
        </authorList>
    </citation>
    <scope>NUCLEOTIDE SEQUENCE [LARGE SCALE GENOMIC DNA]</scope>
    <source>
        <strain evidence="2 3">FAM 24227</strain>
    </source>
</reference>
<dbReference type="Pfam" id="PF21948">
    <property type="entry name" value="LplA-B_cat"/>
    <property type="match status" value="1"/>
</dbReference>
<dbReference type="PROSITE" id="PS51733">
    <property type="entry name" value="BPL_LPL_CATALYTIC"/>
    <property type="match status" value="1"/>
</dbReference>
<evidence type="ECO:0000313" key="3">
    <source>
        <dbReference type="Proteomes" id="UP000306420"/>
    </source>
</evidence>
<dbReference type="PANTHER" id="PTHR43679:SF2">
    <property type="entry name" value="OCTANOYL-[GCVH]:PROTEIN N-OCTANOYLTRANSFERASE"/>
    <property type="match status" value="1"/>
</dbReference>
<dbReference type="InterPro" id="IPR004143">
    <property type="entry name" value="BPL_LPL_catalytic"/>
</dbReference>
<dbReference type="RefSeq" id="WP_138404535.1">
    <property type="nucleotide sequence ID" value="NZ_VBSP01000017.1"/>
</dbReference>
<accession>A0A5R9DXG5</accession>
<dbReference type="EMBL" id="VBSP01000017">
    <property type="protein sequence ID" value="TLQ41457.1"/>
    <property type="molecule type" value="Genomic_DNA"/>
</dbReference>
<gene>
    <name evidence="2" type="ORF">FEZ33_06185</name>
</gene>
<protein>
    <recommendedName>
        <fullName evidence="1">BPL/LPL catalytic domain-containing protein</fullName>
    </recommendedName>
</protein>
<dbReference type="GO" id="GO:0009249">
    <property type="term" value="P:protein lipoylation"/>
    <property type="evidence" value="ECO:0007669"/>
    <property type="project" value="UniProtKB-ARBA"/>
</dbReference>
<dbReference type="AlphaFoldDB" id="A0A5R9DXG5"/>
<proteinExistence type="predicted"/>
<feature type="domain" description="BPL/LPL catalytic" evidence="1">
    <location>
        <begin position="49"/>
        <end position="231"/>
    </location>
</feature>
<dbReference type="Proteomes" id="UP000306420">
    <property type="component" value="Unassembled WGS sequence"/>
</dbReference>
<dbReference type="InterPro" id="IPR050664">
    <property type="entry name" value="Octanoyltrans_LipM/LipL"/>
</dbReference>
<evidence type="ECO:0000259" key="1">
    <source>
        <dbReference type="PROSITE" id="PS51733"/>
    </source>
</evidence>